<organism evidence="2 3">
    <name type="scientific">Portunus trituberculatus</name>
    <name type="common">Swimming crab</name>
    <name type="synonym">Neptunus trituberculatus</name>
    <dbReference type="NCBI Taxonomy" id="210409"/>
    <lineage>
        <taxon>Eukaryota</taxon>
        <taxon>Metazoa</taxon>
        <taxon>Ecdysozoa</taxon>
        <taxon>Arthropoda</taxon>
        <taxon>Crustacea</taxon>
        <taxon>Multicrustacea</taxon>
        <taxon>Malacostraca</taxon>
        <taxon>Eumalacostraca</taxon>
        <taxon>Eucarida</taxon>
        <taxon>Decapoda</taxon>
        <taxon>Pleocyemata</taxon>
        <taxon>Brachyura</taxon>
        <taxon>Eubrachyura</taxon>
        <taxon>Portunoidea</taxon>
        <taxon>Portunidae</taxon>
        <taxon>Portuninae</taxon>
        <taxon>Portunus</taxon>
    </lineage>
</organism>
<dbReference type="AlphaFoldDB" id="A0A5B7IE08"/>
<dbReference type="Proteomes" id="UP000324222">
    <property type="component" value="Unassembled WGS sequence"/>
</dbReference>
<comment type="caution">
    <text evidence="2">The sequence shown here is derived from an EMBL/GenBank/DDBJ whole genome shotgun (WGS) entry which is preliminary data.</text>
</comment>
<accession>A0A5B7IE08</accession>
<evidence type="ECO:0000313" key="2">
    <source>
        <dbReference type="EMBL" id="MPC80196.1"/>
    </source>
</evidence>
<keyword evidence="3" id="KW-1185">Reference proteome</keyword>
<feature type="region of interest" description="Disordered" evidence="1">
    <location>
        <begin position="1"/>
        <end position="21"/>
    </location>
</feature>
<sequence length="145" mass="16616">MGGRRASRVDSVMGGDESGGGDSWCECCHKWSYFQWKEESRTAAQARSPPHHHESGVTYLACALLASRNETHTDNLDPAWFSCCCSSLDAPRTARFTPHCGAWPGERSWMLCFRTILLHLLCHHHYHHYRISTITFYTHTHTHTR</sequence>
<evidence type="ECO:0000313" key="3">
    <source>
        <dbReference type="Proteomes" id="UP000324222"/>
    </source>
</evidence>
<name>A0A5B7IE08_PORTR</name>
<protein>
    <submittedName>
        <fullName evidence="2">Uncharacterized protein</fullName>
    </submittedName>
</protein>
<gene>
    <name evidence="2" type="ORF">E2C01_074767</name>
</gene>
<dbReference type="EMBL" id="VSRR010053341">
    <property type="protein sequence ID" value="MPC80196.1"/>
    <property type="molecule type" value="Genomic_DNA"/>
</dbReference>
<reference evidence="2 3" key="1">
    <citation type="submission" date="2019-05" db="EMBL/GenBank/DDBJ databases">
        <title>Another draft genome of Portunus trituberculatus and its Hox gene families provides insights of decapod evolution.</title>
        <authorList>
            <person name="Jeong J.-H."/>
            <person name="Song I."/>
            <person name="Kim S."/>
            <person name="Choi T."/>
            <person name="Kim D."/>
            <person name="Ryu S."/>
            <person name="Kim W."/>
        </authorList>
    </citation>
    <scope>NUCLEOTIDE SEQUENCE [LARGE SCALE GENOMIC DNA]</scope>
    <source>
        <tissue evidence="2">Muscle</tissue>
    </source>
</reference>
<evidence type="ECO:0000256" key="1">
    <source>
        <dbReference type="SAM" id="MobiDB-lite"/>
    </source>
</evidence>
<proteinExistence type="predicted"/>